<dbReference type="InterPro" id="IPR001214">
    <property type="entry name" value="SET_dom"/>
</dbReference>
<dbReference type="PANTHER" id="PTHR13271">
    <property type="entry name" value="UNCHARACTERIZED PUTATIVE METHYLTRANSFERASE"/>
    <property type="match status" value="1"/>
</dbReference>
<dbReference type="Gene3D" id="3.90.1410.10">
    <property type="entry name" value="set domain protein methyltransferase, domain 1"/>
    <property type="match status" value="1"/>
</dbReference>
<dbReference type="SUPFAM" id="SSF82199">
    <property type="entry name" value="SET domain"/>
    <property type="match status" value="1"/>
</dbReference>
<protein>
    <submittedName>
        <fullName evidence="5">SET domain-containing protein</fullName>
    </submittedName>
</protein>
<dbReference type="Pfam" id="PF00856">
    <property type="entry name" value="SET"/>
    <property type="match status" value="1"/>
</dbReference>
<reference evidence="6" key="1">
    <citation type="submission" date="2016-05" db="EMBL/GenBank/DDBJ databases">
        <title>Comparative genomics of biotechnologically important yeasts.</title>
        <authorList>
            <consortium name="DOE Joint Genome Institute"/>
            <person name="Riley R."/>
            <person name="Haridas S."/>
            <person name="Wolfe K.H."/>
            <person name="Lopes M.R."/>
            <person name="Hittinger C.T."/>
            <person name="Goker M."/>
            <person name="Salamov A."/>
            <person name="Wisecaver J."/>
            <person name="Long T.M."/>
            <person name="Aerts A.L."/>
            <person name="Barry K."/>
            <person name="Choi C."/>
            <person name="Clum A."/>
            <person name="Coughlan A.Y."/>
            <person name="Deshpande S."/>
            <person name="Douglass A.P."/>
            <person name="Hanson S.J."/>
            <person name="Klenk H.-P."/>
            <person name="Labutti K."/>
            <person name="Lapidus A."/>
            <person name="Lindquist E."/>
            <person name="Lipzen A."/>
            <person name="Meier-Kolthoff J.P."/>
            <person name="Ohm R.A."/>
            <person name="Otillar R.P."/>
            <person name="Pangilinan J."/>
            <person name="Peng Y."/>
            <person name="Rokas A."/>
            <person name="Rosa C.A."/>
            <person name="Scheuner C."/>
            <person name="Sibirny A.A."/>
            <person name="Slot J.C."/>
            <person name="Stielow J.B."/>
            <person name="Sun H."/>
            <person name="Kurtzman C.P."/>
            <person name="Blackwell M."/>
            <person name="Grigoriev I.V."/>
            <person name="Jeffries T.W."/>
        </authorList>
    </citation>
    <scope>NUCLEOTIDE SEQUENCE [LARGE SCALE GENOMIC DNA]</scope>
    <source>
        <strain evidence="6">NRRL Y-1933</strain>
    </source>
</reference>
<feature type="domain" description="SET" evidence="4">
    <location>
        <begin position="32"/>
        <end position="297"/>
    </location>
</feature>
<sequence length="451" mass="52062">MSDLKVERLLKWINNTGEEEISNPSSHSFISPKLTIENFQSTGRGLGASSPINRNENIIKIPHSFLLNTNSIIRHIAKHNDQIKLTEAHYLNIYVPYNSDKIQDKFTDIYTKLLLEELLDLSSVQLMSLYILFEFQRGKNSFWKPFIDVLPSVDDFILSPLIWEVMKVAHHEELLSLLPKSVKKHTSDMLKRFTSDFKVVKSLIAKKLEISSDEIIESEYLPKDKYLWVWMCINSRCLYMNIPQSKNKDDNFTMAPYVDILNHSCDDQCGIKIDVSGFLVYTTSRYEKGQQLFFSYGPHSNVFLLCEYGFTLPKNSWNYLDITDYISPLLKPSQVDFLKEHDYYGDYTINALSGISFRTEVAFAVLQENIPHESRKLAALINGYSDGSGYKRNTNILISKILEKVIFICDKNTKLEFSNDDGSEYIARKKTIGTLYRDMKNIASTTIQNMD</sequence>
<gene>
    <name evidence="5" type="ORF">HYPBUDRAFT_152675</name>
</gene>
<keyword evidence="6" id="KW-1185">Reference proteome</keyword>
<proteinExistence type="predicted"/>
<dbReference type="PANTHER" id="PTHR13271:SF47">
    <property type="entry name" value="ACTIN-HISTIDINE N-METHYLTRANSFERASE"/>
    <property type="match status" value="1"/>
</dbReference>
<dbReference type="STRING" id="984485.A0A1E4RL13"/>
<organism evidence="5 6">
    <name type="scientific">Hyphopichia burtonii NRRL Y-1933</name>
    <dbReference type="NCBI Taxonomy" id="984485"/>
    <lineage>
        <taxon>Eukaryota</taxon>
        <taxon>Fungi</taxon>
        <taxon>Dikarya</taxon>
        <taxon>Ascomycota</taxon>
        <taxon>Saccharomycotina</taxon>
        <taxon>Pichiomycetes</taxon>
        <taxon>Debaryomycetaceae</taxon>
        <taxon>Hyphopichia</taxon>
    </lineage>
</organism>
<dbReference type="InterPro" id="IPR016852">
    <property type="entry name" value="SET_MeTrfase"/>
</dbReference>
<evidence type="ECO:0000256" key="3">
    <source>
        <dbReference type="ARBA" id="ARBA00022691"/>
    </source>
</evidence>
<dbReference type="PROSITE" id="PS50280">
    <property type="entry name" value="SET"/>
    <property type="match status" value="1"/>
</dbReference>
<evidence type="ECO:0000256" key="2">
    <source>
        <dbReference type="ARBA" id="ARBA00022679"/>
    </source>
</evidence>
<dbReference type="PIRSF" id="PIRSF027158">
    <property type="entry name" value="Lys_MTase_YDR198C_prd"/>
    <property type="match status" value="1"/>
</dbReference>
<keyword evidence="1" id="KW-0489">Methyltransferase</keyword>
<dbReference type="CDD" id="cd19177">
    <property type="entry name" value="SET_SETD4"/>
    <property type="match status" value="1"/>
</dbReference>
<dbReference type="InterPro" id="IPR046341">
    <property type="entry name" value="SET_dom_sf"/>
</dbReference>
<keyword evidence="3" id="KW-0949">S-adenosyl-L-methionine</keyword>
<evidence type="ECO:0000256" key="1">
    <source>
        <dbReference type="ARBA" id="ARBA00022603"/>
    </source>
</evidence>
<dbReference type="InterPro" id="IPR044429">
    <property type="entry name" value="SETD4_SET"/>
</dbReference>
<dbReference type="InterPro" id="IPR050600">
    <property type="entry name" value="SETD3_SETD6_MTase"/>
</dbReference>
<evidence type="ECO:0000313" key="5">
    <source>
        <dbReference type="EMBL" id="ODV67974.1"/>
    </source>
</evidence>
<keyword evidence="2" id="KW-0808">Transferase</keyword>
<dbReference type="EMBL" id="KV454540">
    <property type="protein sequence ID" value="ODV67974.1"/>
    <property type="molecule type" value="Genomic_DNA"/>
</dbReference>
<dbReference type="RefSeq" id="XP_020077041.1">
    <property type="nucleotide sequence ID" value="XM_020221137.1"/>
</dbReference>
<evidence type="ECO:0000313" key="6">
    <source>
        <dbReference type="Proteomes" id="UP000095085"/>
    </source>
</evidence>
<evidence type="ECO:0000259" key="4">
    <source>
        <dbReference type="PROSITE" id="PS50280"/>
    </source>
</evidence>
<dbReference type="OrthoDB" id="341421at2759"/>
<dbReference type="Proteomes" id="UP000095085">
    <property type="component" value="Unassembled WGS sequence"/>
</dbReference>
<dbReference type="GO" id="GO:0032259">
    <property type="term" value="P:methylation"/>
    <property type="evidence" value="ECO:0007669"/>
    <property type="project" value="UniProtKB-KW"/>
</dbReference>
<dbReference type="GO" id="GO:0016279">
    <property type="term" value="F:protein-lysine N-methyltransferase activity"/>
    <property type="evidence" value="ECO:0007669"/>
    <property type="project" value="EnsemblFungi"/>
</dbReference>
<dbReference type="GeneID" id="30995687"/>
<name>A0A1E4RL13_9ASCO</name>
<dbReference type="AlphaFoldDB" id="A0A1E4RL13"/>
<accession>A0A1E4RL13</accession>